<dbReference type="EMBL" id="MK439999">
    <property type="protein sequence ID" value="QBB28618.1"/>
    <property type="molecule type" value="Genomic_DNA"/>
</dbReference>
<dbReference type="Proteomes" id="UP000682645">
    <property type="component" value="Segment"/>
</dbReference>
<accession>A0A411HB45</accession>
<evidence type="ECO:0000313" key="1">
    <source>
        <dbReference type="EMBL" id="QBB28618.1"/>
    </source>
</evidence>
<protein>
    <submittedName>
        <fullName evidence="1">Uncharacterized protein</fullName>
    </submittedName>
</protein>
<dbReference type="InterPro" id="IPR029060">
    <property type="entry name" value="PIN-like_dom_sf"/>
</dbReference>
<sequence length="425" mass="49608">MGINDFKRIKQEFIQQTNLNKLRQYTDKRTKVKVYVDGSFYRYTGYISNNLNNEGSAYIPQRVAETAVTLIYNSVSRIEKIKDVIGVYVFFDGIRPTSKTKTSTIRQMRKTPKKNAREVLNCMMKLLNDHNYIINNLVIGESEHEMFLHRDPNYPSILLSDDSDLFHISFQYSSITVNDVIFIVTKSLRTSYDITQMSKELRNVPKLIFTILCCLKGSDYTHSAFTTTMFLVLLKTYCDRQYMSSTSKAIMNDINDFCDNFKKMENKTNIHVKKVGPMTYNKLDEDDYDTIPGIFTINDVCWCIKQLLLLLGASTSPFVWNNDKYKNVETYAESIQSIKDQLESIVWFVNYSFLGCKYDKYFEPVTFPSSLSHFRLYLFILQVDYDDDIYDKLINTHLENTDKKQFLKTLKDDVNVSTQEATKAH</sequence>
<name>A0A411HB45_9VIRU</name>
<keyword evidence="2" id="KW-1185">Reference proteome</keyword>
<dbReference type="SUPFAM" id="SSF88723">
    <property type="entry name" value="PIN domain-like"/>
    <property type="match status" value="1"/>
</dbReference>
<dbReference type="Gene3D" id="3.40.50.1010">
    <property type="entry name" value="5'-nuclease"/>
    <property type="match status" value="1"/>
</dbReference>
<proteinExistence type="predicted"/>
<gene>
    <name evidence="1" type="ORF">HgNV_013</name>
</gene>
<reference evidence="1" key="1">
    <citation type="journal article" date="2019" name="Sci. Rep.">
        <title>The first clawed lobster virus Homarus gammarus nudivirus (HgNV n. sp.) expands the diversity of the Nudiviridae.</title>
        <authorList>
            <person name="Holt C.C."/>
            <person name="Stone M."/>
            <person name="Bass D."/>
            <person name="Bateman K.S."/>
            <person name="van Aerle R."/>
            <person name="Daniels C.L."/>
            <person name="van der Giezen M."/>
            <person name="Ross S.H."/>
            <person name="Hooper C."/>
            <person name="Stentiford G.D."/>
        </authorList>
    </citation>
    <scope>NUCLEOTIDE SEQUENCE</scope>
    <source>
        <strain evidence="1">52S104HLG2</strain>
    </source>
</reference>
<organism evidence="1 2">
    <name type="scientific">Homarus gammarus nudivirus</name>
    <dbReference type="NCBI Taxonomy" id="2509616"/>
    <lineage>
        <taxon>Viruses</taxon>
        <taxon>Viruses incertae sedis</taxon>
        <taxon>Naldaviricetes</taxon>
        <taxon>Lefavirales</taxon>
        <taxon>Nudiviridae</taxon>
        <taxon>Gammanudivirus</taxon>
        <taxon>Gammanudivirus hogammari</taxon>
    </lineage>
</organism>
<evidence type="ECO:0000313" key="2">
    <source>
        <dbReference type="Proteomes" id="UP000682645"/>
    </source>
</evidence>